<feature type="compositionally biased region" description="Basic residues" evidence="1">
    <location>
        <begin position="1"/>
        <end position="10"/>
    </location>
</feature>
<gene>
    <name evidence="2" type="ORF">GSTENG00016451001</name>
</gene>
<sequence>MCTLAQKRRQRNDEWRKEGMNAEAESKSGVPQFISVWPTKW</sequence>
<protein>
    <submittedName>
        <fullName evidence="2">(spotted green pufferfish) hypothetical protein</fullName>
    </submittedName>
</protein>
<feature type="region of interest" description="Disordered" evidence="1">
    <location>
        <begin position="1"/>
        <end position="28"/>
    </location>
</feature>
<organism evidence="2">
    <name type="scientific">Tetraodon nigroviridis</name>
    <name type="common">Spotted green pufferfish</name>
    <name type="synonym">Chelonodon nigroviridis</name>
    <dbReference type="NCBI Taxonomy" id="99883"/>
    <lineage>
        <taxon>Eukaryota</taxon>
        <taxon>Metazoa</taxon>
        <taxon>Chordata</taxon>
        <taxon>Craniata</taxon>
        <taxon>Vertebrata</taxon>
        <taxon>Euteleostomi</taxon>
        <taxon>Actinopterygii</taxon>
        <taxon>Neopterygii</taxon>
        <taxon>Teleostei</taxon>
        <taxon>Neoteleostei</taxon>
        <taxon>Acanthomorphata</taxon>
        <taxon>Eupercaria</taxon>
        <taxon>Tetraodontiformes</taxon>
        <taxon>Tetradontoidea</taxon>
        <taxon>Tetraodontidae</taxon>
        <taxon>Tetraodon</taxon>
    </lineage>
</organism>
<feature type="compositionally biased region" description="Basic and acidic residues" evidence="1">
    <location>
        <begin position="11"/>
        <end position="26"/>
    </location>
</feature>
<reference evidence="2" key="1">
    <citation type="journal article" date="2004" name="Nature">
        <title>Genome duplication in the teleost fish Tetraodon nigroviridis reveals the early vertebrate proto-karyotype.</title>
        <authorList>
            <person name="Jaillon O."/>
            <person name="Aury J.-M."/>
            <person name="Brunet F."/>
            <person name="Petit J.-L."/>
            <person name="Stange-Thomann N."/>
            <person name="Mauceli E."/>
            <person name="Bouneau L."/>
            <person name="Fischer C."/>
            <person name="Ozouf-Costaz C."/>
            <person name="Bernot A."/>
            <person name="Nicaud S."/>
            <person name="Jaffe D."/>
            <person name="Fisher S."/>
            <person name="Lutfalla G."/>
            <person name="Dossat C."/>
            <person name="Segurens B."/>
            <person name="Dasilva C."/>
            <person name="Salanoubat M."/>
            <person name="Levy M."/>
            <person name="Boudet N."/>
            <person name="Castellano S."/>
            <person name="Anthouard V."/>
            <person name="Jubin C."/>
            <person name="Castelli V."/>
            <person name="Katinka M."/>
            <person name="Vacherie B."/>
            <person name="Biemont C."/>
            <person name="Skalli Z."/>
            <person name="Cattolico L."/>
            <person name="Poulain J."/>
            <person name="De Berardinis V."/>
            <person name="Cruaud C."/>
            <person name="Duprat S."/>
            <person name="Brottier P."/>
            <person name="Coutanceau J.-P."/>
            <person name="Gouzy J."/>
            <person name="Parra G."/>
            <person name="Lardier G."/>
            <person name="Chapple C."/>
            <person name="McKernan K.J."/>
            <person name="McEwan P."/>
            <person name="Bosak S."/>
            <person name="Kellis M."/>
            <person name="Volff J.-N."/>
            <person name="Guigo R."/>
            <person name="Zody M.C."/>
            <person name="Mesirov J."/>
            <person name="Lindblad-Toh K."/>
            <person name="Birren B."/>
            <person name="Nusbaum C."/>
            <person name="Kahn D."/>
            <person name="Robinson-Rechavi M."/>
            <person name="Laudet V."/>
            <person name="Schachter V."/>
            <person name="Quetier F."/>
            <person name="Saurin W."/>
            <person name="Scarpelli C."/>
            <person name="Wincker P."/>
            <person name="Lander E.S."/>
            <person name="Weissenbach J."/>
            <person name="Roest Crollius H."/>
        </authorList>
    </citation>
    <scope>NUCLEOTIDE SEQUENCE [LARGE SCALE GENOMIC DNA]</scope>
</reference>
<proteinExistence type="predicted"/>
<comment type="caution">
    <text evidence="2">The sequence shown here is derived from an EMBL/GenBank/DDBJ whole genome shotgun (WGS) entry which is preliminary data.</text>
</comment>
<evidence type="ECO:0000313" key="2">
    <source>
        <dbReference type="EMBL" id="CAF98659.1"/>
    </source>
</evidence>
<name>Q4SL23_TETNG</name>
<dbReference type="EMBL" id="CAAE01014563">
    <property type="protein sequence ID" value="CAF98659.1"/>
    <property type="molecule type" value="Genomic_DNA"/>
</dbReference>
<accession>Q4SL23</accession>
<dbReference type="KEGG" id="tng:GSTEN00016451G001"/>
<reference evidence="2" key="2">
    <citation type="submission" date="2004-02" db="EMBL/GenBank/DDBJ databases">
        <authorList>
            <consortium name="Genoscope"/>
            <consortium name="Whitehead Institute Centre for Genome Research"/>
        </authorList>
    </citation>
    <scope>NUCLEOTIDE SEQUENCE</scope>
</reference>
<evidence type="ECO:0000256" key="1">
    <source>
        <dbReference type="SAM" id="MobiDB-lite"/>
    </source>
</evidence>
<dbReference type="AlphaFoldDB" id="Q4SL23"/>